<keyword evidence="2" id="KW-1003">Cell membrane</keyword>
<dbReference type="EMBL" id="FOKQ01000004">
    <property type="protein sequence ID" value="SFB87168.1"/>
    <property type="molecule type" value="Genomic_DNA"/>
</dbReference>
<keyword evidence="5 6" id="KW-0472">Membrane</keyword>
<dbReference type="Pfam" id="PF04277">
    <property type="entry name" value="OAD_gamma"/>
    <property type="match status" value="1"/>
</dbReference>
<dbReference type="Proteomes" id="UP000182192">
    <property type="component" value="Unassembled WGS sequence"/>
</dbReference>
<dbReference type="OrthoDB" id="1822677at2"/>
<evidence type="ECO:0000313" key="8">
    <source>
        <dbReference type="Proteomes" id="UP000182192"/>
    </source>
</evidence>
<evidence type="ECO:0000256" key="6">
    <source>
        <dbReference type="SAM" id="Phobius"/>
    </source>
</evidence>
<sequence length="157" mass="16153">MSDLRFMFAQLLSSNIPPDKTDLGAETIVSVVITGISVVFIGLIILIVLVSLYGKIFEGINKSAEAKAKIKAETEAAAKAKAAEAEAKAAPAPAAVTAPAPAVEDGIEEEVVAAIMGALSAMYAGSGKKPVLKGVKAAKPRRSAWSAAGIMDNTRPF</sequence>
<proteinExistence type="predicted"/>
<dbReference type="AlphaFoldDB" id="A0A1I1ENV0"/>
<evidence type="ECO:0000256" key="1">
    <source>
        <dbReference type="ARBA" id="ARBA00004236"/>
    </source>
</evidence>
<name>A0A1I1ENV0_RUMAL</name>
<evidence type="ECO:0000256" key="2">
    <source>
        <dbReference type="ARBA" id="ARBA00022475"/>
    </source>
</evidence>
<dbReference type="RefSeq" id="WP_081358345.1">
    <property type="nucleotide sequence ID" value="NZ_FOKQ01000004.1"/>
</dbReference>
<dbReference type="GO" id="GO:0015081">
    <property type="term" value="F:sodium ion transmembrane transporter activity"/>
    <property type="evidence" value="ECO:0007669"/>
    <property type="project" value="InterPro"/>
</dbReference>
<dbReference type="GO" id="GO:0005886">
    <property type="term" value="C:plasma membrane"/>
    <property type="evidence" value="ECO:0007669"/>
    <property type="project" value="UniProtKB-SubCell"/>
</dbReference>
<protein>
    <submittedName>
        <fullName evidence="7">Oxaloacetate decarboxylase, gamma chain</fullName>
    </submittedName>
</protein>
<dbReference type="InterPro" id="IPR005899">
    <property type="entry name" value="Na_pump_deCOase"/>
</dbReference>
<comment type="subcellular location">
    <subcellularLocation>
        <location evidence="1">Cell membrane</location>
    </subcellularLocation>
</comment>
<evidence type="ECO:0000313" key="7">
    <source>
        <dbReference type="EMBL" id="SFB87168.1"/>
    </source>
</evidence>
<keyword evidence="4 6" id="KW-1133">Transmembrane helix</keyword>
<keyword evidence="3 6" id="KW-0812">Transmembrane</keyword>
<organism evidence="7 8">
    <name type="scientific">Ruminococcus albus</name>
    <dbReference type="NCBI Taxonomy" id="1264"/>
    <lineage>
        <taxon>Bacteria</taxon>
        <taxon>Bacillati</taxon>
        <taxon>Bacillota</taxon>
        <taxon>Clostridia</taxon>
        <taxon>Eubacteriales</taxon>
        <taxon>Oscillospiraceae</taxon>
        <taxon>Ruminococcus</taxon>
    </lineage>
</organism>
<evidence type="ECO:0000256" key="4">
    <source>
        <dbReference type="ARBA" id="ARBA00022989"/>
    </source>
</evidence>
<gene>
    <name evidence="7" type="ORF">SAMN02910406_00713</name>
</gene>
<dbReference type="GO" id="GO:0036376">
    <property type="term" value="P:sodium ion export across plasma membrane"/>
    <property type="evidence" value="ECO:0007669"/>
    <property type="project" value="InterPro"/>
</dbReference>
<evidence type="ECO:0000256" key="3">
    <source>
        <dbReference type="ARBA" id="ARBA00022692"/>
    </source>
</evidence>
<feature type="transmembrane region" description="Helical" evidence="6">
    <location>
        <begin position="28"/>
        <end position="53"/>
    </location>
</feature>
<evidence type="ECO:0000256" key="5">
    <source>
        <dbReference type="ARBA" id="ARBA00023136"/>
    </source>
</evidence>
<reference evidence="7 8" key="1">
    <citation type="submission" date="2016-10" db="EMBL/GenBank/DDBJ databases">
        <authorList>
            <person name="de Groot N.N."/>
        </authorList>
    </citation>
    <scope>NUCLEOTIDE SEQUENCE [LARGE SCALE GENOMIC DNA]</scope>
    <source>
        <strain evidence="7 8">AR67</strain>
    </source>
</reference>
<accession>A0A1I1ENV0</accession>